<dbReference type="RefSeq" id="WP_153068753.1">
    <property type="nucleotide sequence ID" value="NZ_JBFAUK010000004.1"/>
</dbReference>
<name>A0ABV3JTQ6_STRON</name>
<keyword evidence="1" id="KW-0812">Transmembrane</keyword>
<feature type="transmembrane region" description="Helical" evidence="1">
    <location>
        <begin position="136"/>
        <end position="161"/>
    </location>
</feature>
<feature type="transmembrane region" description="Helical" evidence="1">
    <location>
        <begin position="30"/>
        <end position="52"/>
    </location>
</feature>
<protein>
    <recommendedName>
        <fullName evidence="4">Transmembrane transport protein</fullName>
    </recommendedName>
</protein>
<dbReference type="EMBL" id="JBFAUK010000004">
    <property type="protein sequence ID" value="MEV5506252.1"/>
    <property type="molecule type" value="Genomic_DNA"/>
</dbReference>
<organism evidence="2 3">
    <name type="scientific">Streptomyces orinoci</name>
    <name type="common">Streptoverticillium orinoci</name>
    <dbReference type="NCBI Taxonomy" id="67339"/>
    <lineage>
        <taxon>Bacteria</taxon>
        <taxon>Bacillati</taxon>
        <taxon>Actinomycetota</taxon>
        <taxon>Actinomycetes</taxon>
        <taxon>Kitasatosporales</taxon>
        <taxon>Streptomycetaceae</taxon>
        <taxon>Streptomyces</taxon>
    </lineage>
</organism>
<evidence type="ECO:0000313" key="2">
    <source>
        <dbReference type="EMBL" id="MEV5506252.1"/>
    </source>
</evidence>
<accession>A0ABV3JTQ6</accession>
<feature type="transmembrane region" description="Helical" evidence="1">
    <location>
        <begin position="95"/>
        <end position="115"/>
    </location>
</feature>
<feature type="transmembrane region" description="Helical" evidence="1">
    <location>
        <begin position="210"/>
        <end position="228"/>
    </location>
</feature>
<feature type="transmembrane region" description="Helical" evidence="1">
    <location>
        <begin position="306"/>
        <end position="324"/>
    </location>
</feature>
<reference evidence="2 3" key="1">
    <citation type="submission" date="2024-06" db="EMBL/GenBank/DDBJ databases">
        <title>The Natural Products Discovery Center: Release of the First 8490 Sequenced Strains for Exploring Actinobacteria Biosynthetic Diversity.</title>
        <authorList>
            <person name="Kalkreuter E."/>
            <person name="Kautsar S.A."/>
            <person name="Yang D."/>
            <person name="Bader C.D."/>
            <person name="Teijaro C.N."/>
            <person name="Fluegel L."/>
            <person name="Davis C.M."/>
            <person name="Simpson J.R."/>
            <person name="Lauterbach L."/>
            <person name="Steele A.D."/>
            <person name="Gui C."/>
            <person name="Meng S."/>
            <person name="Li G."/>
            <person name="Viehrig K."/>
            <person name="Ye F."/>
            <person name="Su P."/>
            <person name="Kiefer A.F."/>
            <person name="Nichols A."/>
            <person name="Cepeda A.J."/>
            <person name="Yan W."/>
            <person name="Fan B."/>
            <person name="Jiang Y."/>
            <person name="Adhikari A."/>
            <person name="Zheng C.-J."/>
            <person name="Schuster L."/>
            <person name="Cowan T.M."/>
            <person name="Smanski M.J."/>
            <person name="Chevrette M.G."/>
            <person name="De Carvalho L.P.S."/>
            <person name="Shen B."/>
        </authorList>
    </citation>
    <scope>NUCLEOTIDE SEQUENCE [LARGE SCALE GENOMIC DNA]</scope>
    <source>
        <strain evidence="2 3">NPDC052347</strain>
    </source>
</reference>
<proteinExistence type="predicted"/>
<evidence type="ECO:0008006" key="4">
    <source>
        <dbReference type="Google" id="ProtNLM"/>
    </source>
</evidence>
<keyword evidence="1" id="KW-0472">Membrane</keyword>
<sequence length="329" mass="34726">MSAVAATPAAERGGGPRGLAWLVLRRHRGVVLIASAVLVVAVVQLVFLRLAMSSAIDGLQLRQACGPKGLDCVQTWSGADRFIAGYGDVLHYNGLLVELLPVLIAAFTAGPLIAGELESGTYKLVWTQSVTPLRWVAAKLALPLTASLAGAALLAVVYTWTWSVVPSALLPGRRWYESFDMIGVVPVAGAVLGTGVGALAGVLVRRTVPAMAVALAGYLAVRGVVAQVRPYLIGPSTATSAEMPGLTGDDSWRFERGMLADGARIVEPDCGVGVSPGKCLAQHHADRWYLDYHPASHLWPLQWMEAGVLGVVGVLMGWAALRVVRRVRG</sequence>
<gene>
    <name evidence="2" type="ORF">AB0L16_07215</name>
</gene>
<evidence type="ECO:0000256" key="1">
    <source>
        <dbReference type="SAM" id="Phobius"/>
    </source>
</evidence>
<keyword evidence="1" id="KW-1133">Transmembrane helix</keyword>
<dbReference type="Proteomes" id="UP001552594">
    <property type="component" value="Unassembled WGS sequence"/>
</dbReference>
<keyword evidence="3" id="KW-1185">Reference proteome</keyword>
<comment type="caution">
    <text evidence="2">The sequence shown here is derived from an EMBL/GenBank/DDBJ whole genome shotgun (WGS) entry which is preliminary data.</text>
</comment>
<feature type="transmembrane region" description="Helical" evidence="1">
    <location>
        <begin position="181"/>
        <end position="203"/>
    </location>
</feature>
<evidence type="ECO:0000313" key="3">
    <source>
        <dbReference type="Proteomes" id="UP001552594"/>
    </source>
</evidence>